<dbReference type="EMBL" id="MU001642">
    <property type="protein sequence ID" value="KAF2479028.1"/>
    <property type="molecule type" value="Genomic_DNA"/>
</dbReference>
<keyword evidence="2" id="KW-0732">Signal</keyword>
<keyword evidence="4" id="KW-1185">Reference proteome</keyword>
<evidence type="ECO:0000256" key="1">
    <source>
        <dbReference type="SAM" id="MobiDB-lite"/>
    </source>
</evidence>
<evidence type="ECO:0000256" key="2">
    <source>
        <dbReference type="SAM" id="SignalP"/>
    </source>
</evidence>
<dbReference type="AlphaFoldDB" id="A0A6A6PGC0"/>
<dbReference type="RefSeq" id="XP_033585598.1">
    <property type="nucleotide sequence ID" value="XM_033737741.1"/>
</dbReference>
<sequence>MLSKIILTTSLAVGALAAKSASSGSAAAGGAAATKVKLFLGPKVGKNVPWQGSVVSVSDDTTVVALTCTQSPQCVPAATATITNGPSYFAVSTSTTISGALETLLETCDLHGASTAVCTQSLYYADSSTSTSSVTSRTFTGGELAYQQIPITAGASLISAGGSGGGSGGHGGGSGHGGHTSTPSYGSGSSAATGSSAASPSGSATGTLPGASSTLSTAGSSGTSTGGAAPTTVRDIYKVLIVPGAAALLAAGALL</sequence>
<proteinExistence type="predicted"/>
<accession>A0A6A6PGC0</accession>
<name>A0A6A6PGC0_9PEZI</name>
<evidence type="ECO:0000313" key="4">
    <source>
        <dbReference type="Proteomes" id="UP000799767"/>
    </source>
</evidence>
<feature type="region of interest" description="Disordered" evidence="1">
    <location>
        <begin position="162"/>
        <end position="228"/>
    </location>
</feature>
<feature type="signal peptide" evidence="2">
    <location>
        <begin position="1"/>
        <end position="17"/>
    </location>
</feature>
<organism evidence="3 4">
    <name type="scientific">Neohortaea acidophila</name>
    <dbReference type="NCBI Taxonomy" id="245834"/>
    <lineage>
        <taxon>Eukaryota</taxon>
        <taxon>Fungi</taxon>
        <taxon>Dikarya</taxon>
        <taxon>Ascomycota</taxon>
        <taxon>Pezizomycotina</taxon>
        <taxon>Dothideomycetes</taxon>
        <taxon>Dothideomycetidae</taxon>
        <taxon>Mycosphaerellales</taxon>
        <taxon>Teratosphaeriaceae</taxon>
        <taxon>Neohortaea</taxon>
    </lineage>
</organism>
<dbReference type="GeneID" id="54478743"/>
<feature type="chain" id="PRO_5025676175" evidence="2">
    <location>
        <begin position="18"/>
        <end position="255"/>
    </location>
</feature>
<reference evidence="3" key="1">
    <citation type="journal article" date="2020" name="Stud. Mycol.">
        <title>101 Dothideomycetes genomes: a test case for predicting lifestyles and emergence of pathogens.</title>
        <authorList>
            <person name="Haridas S."/>
            <person name="Albert R."/>
            <person name="Binder M."/>
            <person name="Bloem J."/>
            <person name="Labutti K."/>
            <person name="Salamov A."/>
            <person name="Andreopoulos B."/>
            <person name="Baker S."/>
            <person name="Barry K."/>
            <person name="Bills G."/>
            <person name="Bluhm B."/>
            <person name="Cannon C."/>
            <person name="Castanera R."/>
            <person name="Culley D."/>
            <person name="Daum C."/>
            <person name="Ezra D."/>
            <person name="Gonzalez J."/>
            <person name="Henrissat B."/>
            <person name="Kuo A."/>
            <person name="Liang C."/>
            <person name="Lipzen A."/>
            <person name="Lutzoni F."/>
            <person name="Magnuson J."/>
            <person name="Mondo S."/>
            <person name="Nolan M."/>
            <person name="Ohm R."/>
            <person name="Pangilinan J."/>
            <person name="Park H.-J."/>
            <person name="Ramirez L."/>
            <person name="Alfaro M."/>
            <person name="Sun H."/>
            <person name="Tritt A."/>
            <person name="Yoshinaga Y."/>
            <person name="Zwiers L.-H."/>
            <person name="Turgeon B."/>
            <person name="Goodwin S."/>
            <person name="Spatafora J."/>
            <person name="Crous P."/>
            <person name="Grigoriev I."/>
        </authorList>
    </citation>
    <scope>NUCLEOTIDE SEQUENCE</scope>
    <source>
        <strain evidence="3">CBS 113389</strain>
    </source>
</reference>
<evidence type="ECO:0000313" key="3">
    <source>
        <dbReference type="EMBL" id="KAF2479028.1"/>
    </source>
</evidence>
<feature type="compositionally biased region" description="Low complexity" evidence="1">
    <location>
        <begin position="179"/>
        <end position="228"/>
    </location>
</feature>
<gene>
    <name evidence="3" type="ORF">BDY17DRAFT_327829</name>
</gene>
<dbReference type="Proteomes" id="UP000799767">
    <property type="component" value="Unassembled WGS sequence"/>
</dbReference>
<feature type="compositionally biased region" description="Gly residues" evidence="1">
    <location>
        <begin position="162"/>
        <end position="178"/>
    </location>
</feature>
<protein>
    <submittedName>
        <fullName evidence="3">Uncharacterized protein</fullName>
    </submittedName>
</protein>